<dbReference type="AlphaFoldDB" id="A0A9Q6MU30"/>
<organism evidence="9 10">
    <name type="scientific">Staphylococcus succinus</name>
    <dbReference type="NCBI Taxonomy" id="61015"/>
    <lineage>
        <taxon>Bacteria</taxon>
        <taxon>Bacillati</taxon>
        <taxon>Bacillota</taxon>
        <taxon>Bacilli</taxon>
        <taxon>Bacillales</taxon>
        <taxon>Staphylococcaceae</taxon>
        <taxon>Staphylococcus</taxon>
    </lineage>
</organism>
<keyword evidence="3 9" id="KW-0808">Transferase</keyword>
<dbReference type="Pfam" id="PF00392">
    <property type="entry name" value="GntR"/>
    <property type="match status" value="1"/>
</dbReference>
<dbReference type="PROSITE" id="PS50949">
    <property type="entry name" value="HTH_GNTR"/>
    <property type="match status" value="1"/>
</dbReference>
<dbReference type="PANTHER" id="PTHR46577:SF2">
    <property type="entry name" value="TRANSCRIPTIONAL REGULATORY PROTEIN"/>
    <property type="match status" value="1"/>
</dbReference>
<dbReference type="SUPFAM" id="SSF53383">
    <property type="entry name" value="PLP-dependent transferases"/>
    <property type="match status" value="1"/>
</dbReference>
<accession>A0A9Q6MU30</accession>
<evidence type="ECO:0000256" key="3">
    <source>
        <dbReference type="ARBA" id="ARBA00022576"/>
    </source>
</evidence>
<dbReference type="Gene3D" id="3.90.1150.10">
    <property type="entry name" value="Aspartate Aminotransferase, domain 1"/>
    <property type="match status" value="1"/>
</dbReference>
<dbReference type="Gene3D" id="1.10.10.10">
    <property type="entry name" value="Winged helix-like DNA-binding domain superfamily/Winged helix DNA-binding domain"/>
    <property type="match status" value="1"/>
</dbReference>
<evidence type="ECO:0000313" key="10">
    <source>
        <dbReference type="Proteomes" id="UP000241960"/>
    </source>
</evidence>
<dbReference type="GO" id="GO:0008483">
    <property type="term" value="F:transaminase activity"/>
    <property type="evidence" value="ECO:0007669"/>
    <property type="project" value="UniProtKB-KW"/>
</dbReference>
<dbReference type="SMART" id="SM00345">
    <property type="entry name" value="HTH_GNTR"/>
    <property type="match status" value="1"/>
</dbReference>
<dbReference type="InterPro" id="IPR051446">
    <property type="entry name" value="HTH_trans_reg/aminotransferase"/>
</dbReference>
<gene>
    <name evidence="9" type="ORF">BU058_12375</name>
</gene>
<evidence type="ECO:0000256" key="5">
    <source>
        <dbReference type="ARBA" id="ARBA00023015"/>
    </source>
</evidence>
<dbReference type="InterPro" id="IPR015421">
    <property type="entry name" value="PyrdxlP-dep_Trfase_major"/>
</dbReference>
<dbReference type="GO" id="GO:0003700">
    <property type="term" value="F:DNA-binding transcription factor activity"/>
    <property type="evidence" value="ECO:0007669"/>
    <property type="project" value="InterPro"/>
</dbReference>
<evidence type="ECO:0000259" key="8">
    <source>
        <dbReference type="PROSITE" id="PS50949"/>
    </source>
</evidence>
<keyword evidence="3 9" id="KW-0032">Aminotransferase</keyword>
<dbReference type="InterPro" id="IPR036388">
    <property type="entry name" value="WH-like_DNA-bd_sf"/>
</dbReference>
<keyword evidence="6" id="KW-0238">DNA-binding</keyword>
<dbReference type="PANTHER" id="PTHR46577">
    <property type="entry name" value="HTH-TYPE TRANSCRIPTIONAL REGULATORY PROTEIN GABR"/>
    <property type="match status" value="1"/>
</dbReference>
<keyword evidence="7" id="KW-0804">Transcription</keyword>
<dbReference type="InterPro" id="IPR036390">
    <property type="entry name" value="WH_DNA-bd_sf"/>
</dbReference>
<dbReference type="GO" id="GO:0030170">
    <property type="term" value="F:pyridoxal phosphate binding"/>
    <property type="evidence" value="ECO:0007669"/>
    <property type="project" value="InterPro"/>
</dbReference>
<dbReference type="InterPro" id="IPR015424">
    <property type="entry name" value="PyrdxlP-dep_Trfase"/>
</dbReference>
<feature type="domain" description="HTH gntR-type" evidence="8">
    <location>
        <begin position="5"/>
        <end position="73"/>
    </location>
</feature>
<keyword evidence="4" id="KW-0663">Pyridoxal phosphate</keyword>
<evidence type="ECO:0000256" key="6">
    <source>
        <dbReference type="ARBA" id="ARBA00023125"/>
    </source>
</evidence>
<evidence type="ECO:0000256" key="7">
    <source>
        <dbReference type="ARBA" id="ARBA00023163"/>
    </source>
</evidence>
<dbReference type="InterPro" id="IPR004839">
    <property type="entry name" value="Aminotransferase_I/II_large"/>
</dbReference>
<dbReference type="CDD" id="cd00609">
    <property type="entry name" value="AAT_like"/>
    <property type="match status" value="1"/>
</dbReference>
<proteinExistence type="inferred from homology"/>
<comment type="similarity">
    <text evidence="2">In the C-terminal section; belongs to the class-I pyridoxal-phosphate-dependent aminotransferase family.</text>
</comment>
<dbReference type="SUPFAM" id="SSF46785">
    <property type="entry name" value="Winged helix' DNA-binding domain"/>
    <property type="match status" value="1"/>
</dbReference>
<evidence type="ECO:0000313" key="9">
    <source>
        <dbReference type="EMBL" id="PTI73937.1"/>
    </source>
</evidence>
<dbReference type="InterPro" id="IPR000524">
    <property type="entry name" value="Tscrpt_reg_HTH_GntR"/>
</dbReference>
<dbReference type="EMBL" id="PZFQ01000055">
    <property type="protein sequence ID" value="PTI73937.1"/>
    <property type="molecule type" value="Genomic_DNA"/>
</dbReference>
<dbReference type="PRINTS" id="PR00035">
    <property type="entry name" value="HTHGNTR"/>
</dbReference>
<comment type="caution">
    <text evidence="9">The sequence shown here is derived from an EMBL/GenBank/DDBJ whole genome shotgun (WGS) entry which is preliminary data.</text>
</comment>
<evidence type="ECO:0000256" key="2">
    <source>
        <dbReference type="ARBA" id="ARBA00005384"/>
    </source>
</evidence>
<dbReference type="Proteomes" id="UP000241960">
    <property type="component" value="Unassembled WGS sequence"/>
</dbReference>
<keyword evidence="5" id="KW-0805">Transcription regulation</keyword>
<comment type="cofactor">
    <cofactor evidence="1">
        <name>pyridoxal 5'-phosphate</name>
        <dbReference type="ChEBI" id="CHEBI:597326"/>
    </cofactor>
</comment>
<dbReference type="CDD" id="cd07377">
    <property type="entry name" value="WHTH_GntR"/>
    <property type="match status" value="1"/>
</dbReference>
<evidence type="ECO:0000256" key="4">
    <source>
        <dbReference type="ARBA" id="ARBA00022898"/>
    </source>
</evidence>
<dbReference type="Pfam" id="PF00155">
    <property type="entry name" value="Aminotran_1_2"/>
    <property type="match status" value="1"/>
</dbReference>
<dbReference type="InterPro" id="IPR015422">
    <property type="entry name" value="PyrdxlP-dep_Trfase_small"/>
</dbReference>
<name>A0A9Q6MU30_9STAP</name>
<reference evidence="9 10" key="1">
    <citation type="journal article" date="2016" name="Front. Microbiol.">
        <title>Comprehensive Phylogenetic Analysis of Bovine Non-aureus Staphylococci Species Based on Whole-Genome Sequencing.</title>
        <authorList>
            <person name="Naushad S."/>
            <person name="Barkema H.W."/>
            <person name="Luby C."/>
            <person name="Condas L.A."/>
            <person name="Nobrega D.B."/>
            <person name="Carson D.A."/>
            <person name="De Buck J."/>
        </authorList>
    </citation>
    <scope>NUCLEOTIDE SEQUENCE [LARGE SCALE GENOMIC DNA]</scope>
    <source>
        <strain evidence="9 10">SNUC 1231</strain>
    </source>
</reference>
<evidence type="ECO:0000256" key="1">
    <source>
        <dbReference type="ARBA" id="ARBA00001933"/>
    </source>
</evidence>
<sequence>MEVIIMKYKEVASYLRNKIIEGDWFYGMKLPSQRTLANQFNVNRVTIIKSIELLESEGFIYTKRGSGTYVNDYLSEDFIKHKWLEMMQWSSSTRSRYTVQIINKLETSDAYIHISKGELGKALIPQDKLKKAMNQVSQYIESLSFGYNNGYGYNKLRELIAKRLNVEGFNISKENVLITSGALHAIQLLSIGFLSQNTIIFSNTPSYIDSTHAFNIGNMRKVKISLETFKDFKQIINQYPSSNEKAIYIEPTFNNPTGHVRSEQYREDILKYSEKHNIPLIEDDIYKDLWFQNKPPKPIKSLDKKSNVLHISSFSKSVAPAIRIGWIVASEQVVEQLADIRMQIDYGSSILSQMVVYELLKSGDYDHHVDNLRNALEHKRNDMLEILEEHFSEFATWNIPEGGFFIWLKVQKEVNIKKLFSELLNKEKILFNPGFIYGSEENAIRLSYAYESTENMRYALKILLKYVKKEIDAFS</sequence>
<dbReference type="Gene3D" id="3.40.640.10">
    <property type="entry name" value="Type I PLP-dependent aspartate aminotransferase-like (Major domain)"/>
    <property type="match status" value="1"/>
</dbReference>
<protein>
    <submittedName>
        <fullName evidence="9">PLP-dependent aminotransferase family protein</fullName>
    </submittedName>
</protein>
<dbReference type="GO" id="GO:0003677">
    <property type="term" value="F:DNA binding"/>
    <property type="evidence" value="ECO:0007669"/>
    <property type="project" value="UniProtKB-KW"/>
</dbReference>